<keyword evidence="1" id="KW-0472">Membrane</keyword>
<keyword evidence="4" id="KW-1185">Reference proteome</keyword>
<gene>
    <name evidence="3" type="ORF">EDC34_101106</name>
</gene>
<comment type="caution">
    <text evidence="3">The sequence shown here is derived from an EMBL/GenBank/DDBJ whole genome shotgun (WGS) entry which is preliminary data.</text>
</comment>
<protein>
    <submittedName>
        <fullName evidence="3">Cytoskeleton protein RodZ</fullName>
    </submittedName>
</protein>
<sequence length="274" mass="28645">MTANMAQDSTHAALAGCGARLRAAREAAGLQIEDVAARLRMPARVVRSLEAEDWSRLGAPVFVRGQVRSYSRLLGLGTTAMMEALDVAPVEPTRLVSRTHIPKTRWWAEQIGRRLVYIVLTLSLAIPAWVATRQHLAAEAAPAVAALDTAPSAAAQPALPRTVVASMAPLPAAPAPAPASPAATAQPGADILLRTRGKTWLEVLGRDGATIEQALLPAGVERRYAAAQVGRMTIGNASAVQLDVRGQTIDVAAHARANVARFAVSSDGSVAAVD</sequence>
<evidence type="ECO:0000259" key="2">
    <source>
        <dbReference type="Pfam" id="PF13464"/>
    </source>
</evidence>
<dbReference type="GO" id="GO:0003677">
    <property type="term" value="F:DNA binding"/>
    <property type="evidence" value="ECO:0007669"/>
    <property type="project" value="InterPro"/>
</dbReference>
<evidence type="ECO:0000313" key="3">
    <source>
        <dbReference type="EMBL" id="TCT25780.1"/>
    </source>
</evidence>
<evidence type="ECO:0000256" key="1">
    <source>
        <dbReference type="SAM" id="Phobius"/>
    </source>
</evidence>
<dbReference type="Pfam" id="PF13464">
    <property type="entry name" value="RodZ_C"/>
    <property type="match status" value="1"/>
</dbReference>
<feature type="transmembrane region" description="Helical" evidence="1">
    <location>
        <begin position="115"/>
        <end position="132"/>
    </location>
</feature>
<dbReference type="InterPro" id="IPR050400">
    <property type="entry name" value="Bact_Cytoskel_RodZ"/>
</dbReference>
<organism evidence="3 4">
    <name type="scientific">Thermomonas haemolytica</name>
    <dbReference type="NCBI Taxonomy" id="141949"/>
    <lineage>
        <taxon>Bacteria</taxon>
        <taxon>Pseudomonadati</taxon>
        <taxon>Pseudomonadota</taxon>
        <taxon>Gammaproteobacteria</taxon>
        <taxon>Lysobacterales</taxon>
        <taxon>Lysobacteraceae</taxon>
        <taxon>Thermomonas</taxon>
    </lineage>
</organism>
<dbReference type="Proteomes" id="UP000295414">
    <property type="component" value="Unassembled WGS sequence"/>
</dbReference>
<dbReference type="InterPro" id="IPR010982">
    <property type="entry name" value="Lambda_DNA-bd_dom_sf"/>
</dbReference>
<proteinExistence type="predicted"/>
<keyword evidence="1" id="KW-1133">Transmembrane helix</keyword>
<accession>A0A4R3N8Q1</accession>
<dbReference type="EMBL" id="SMAP01000001">
    <property type="protein sequence ID" value="TCT25780.1"/>
    <property type="molecule type" value="Genomic_DNA"/>
</dbReference>
<dbReference type="InterPro" id="IPR025194">
    <property type="entry name" value="RodZ-like_C"/>
</dbReference>
<dbReference type="PANTHER" id="PTHR34475">
    <property type="match status" value="1"/>
</dbReference>
<feature type="domain" description="Cytoskeleton protein RodZ-like C-terminal" evidence="2">
    <location>
        <begin position="193"/>
        <end position="262"/>
    </location>
</feature>
<dbReference type="Pfam" id="PF13413">
    <property type="entry name" value="HTH_25"/>
    <property type="match status" value="1"/>
</dbReference>
<reference evidence="3 4" key="1">
    <citation type="submission" date="2019-03" db="EMBL/GenBank/DDBJ databases">
        <title>Genomic Encyclopedia of Type Strains, Phase IV (KMG-IV): sequencing the most valuable type-strain genomes for metagenomic binning, comparative biology and taxonomic classification.</title>
        <authorList>
            <person name="Goeker M."/>
        </authorList>
    </citation>
    <scope>NUCLEOTIDE SEQUENCE [LARGE SCALE GENOMIC DNA]</scope>
    <source>
        <strain evidence="3 4">DSM 13605</strain>
    </source>
</reference>
<dbReference type="AlphaFoldDB" id="A0A4R3N8Q1"/>
<name>A0A4R3N8Q1_9GAMM</name>
<keyword evidence="1" id="KW-0812">Transmembrane</keyword>
<dbReference type="Gene3D" id="1.10.260.40">
    <property type="entry name" value="lambda repressor-like DNA-binding domains"/>
    <property type="match status" value="1"/>
</dbReference>
<evidence type="ECO:0000313" key="4">
    <source>
        <dbReference type="Proteomes" id="UP000295414"/>
    </source>
</evidence>
<dbReference type="PANTHER" id="PTHR34475:SF1">
    <property type="entry name" value="CYTOSKELETON PROTEIN RODZ"/>
    <property type="match status" value="1"/>
</dbReference>